<feature type="signal peptide" evidence="2">
    <location>
        <begin position="1"/>
        <end position="30"/>
    </location>
</feature>
<evidence type="ECO:0000313" key="5">
    <source>
        <dbReference type="Proteomes" id="UP001165590"/>
    </source>
</evidence>
<dbReference type="InterPro" id="IPR003646">
    <property type="entry name" value="SH3-like_bac-type"/>
</dbReference>
<dbReference type="EMBL" id="JAIFZO010000002">
    <property type="protein sequence ID" value="MCX4234435.1"/>
    <property type="molecule type" value="Genomic_DNA"/>
</dbReference>
<feature type="region of interest" description="Disordered" evidence="1">
    <location>
        <begin position="31"/>
        <end position="50"/>
    </location>
</feature>
<dbReference type="Pfam" id="PF08239">
    <property type="entry name" value="SH3_3"/>
    <property type="match status" value="1"/>
</dbReference>
<feature type="chain" id="PRO_5045603484" evidence="2">
    <location>
        <begin position="31"/>
        <end position="124"/>
    </location>
</feature>
<gene>
    <name evidence="4" type="ORF">K3769_16895</name>
</gene>
<evidence type="ECO:0000256" key="2">
    <source>
        <dbReference type="SAM" id="SignalP"/>
    </source>
</evidence>
<dbReference type="RefSeq" id="WP_267027252.1">
    <property type="nucleotide sequence ID" value="NZ_JAIFZO010000002.1"/>
</dbReference>
<feature type="compositionally biased region" description="Basic and acidic residues" evidence="1">
    <location>
        <begin position="31"/>
        <end position="45"/>
    </location>
</feature>
<proteinExistence type="predicted"/>
<evidence type="ECO:0000313" key="4">
    <source>
        <dbReference type="EMBL" id="MCX4234435.1"/>
    </source>
</evidence>
<dbReference type="Proteomes" id="UP001165590">
    <property type="component" value="Unassembled WGS sequence"/>
</dbReference>
<evidence type="ECO:0000256" key="1">
    <source>
        <dbReference type="SAM" id="MobiDB-lite"/>
    </source>
</evidence>
<feature type="domain" description="SH3b" evidence="3">
    <location>
        <begin position="57"/>
        <end position="115"/>
    </location>
</feature>
<name>A0ABT3V712_9ACTN</name>
<keyword evidence="5" id="KW-1185">Reference proteome</keyword>
<keyword evidence="2" id="KW-0732">Signal</keyword>
<dbReference type="Gene3D" id="2.30.30.40">
    <property type="entry name" value="SH3 Domains"/>
    <property type="match status" value="1"/>
</dbReference>
<sequence length="124" mass="13119">MSLRTAFIRLGITVAGGALVAGAAASPALAGDDRDDHHGSHDSSHSRYYKGRISAPGGLNLRDKPTRGSAVIGFAEYGEVVSIFCKTPGESIQGNPLWYLLADGTWAWGAARYIDNIGASPRWC</sequence>
<protein>
    <submittedName>
        <fullName evidence="4">SH3 domain-containing protein</fullName>
    </submittedName>
</protein>
<organism evidence="4 5">
    <name type="scientific">Streptomyces ortus</name>
    <dbReference type="NCBI Taxonomy" id="2867268"/>
    <lineage>
        <taxon>Bacteria</taxon>
        <taxon>Bacillati</taxon>
        <taxon>Actinomycetota</taxon>
        <taxon>Actinomycetes</taxon>
        <taxon>Kitasatosporales</taxon>
        <taxon>Streptomycetaceae</taxon>
        <taxon>Streptomyces</taxon>
    </lineage>
</organism>
<reference evidence="4" key="1">
    <citation type="journal article" date="2022" name="bioRxiv">
        <title>Discovery and biosynthetic assessment of Streptomyces ortus sp nov. isolated from a deep-sea sponge.</title>
        <authorList>
            <person name="Williams S.E."/>
        </authorList>
    </citation>
    <scope>NUCLEOTIDE SEQUENCE</scope>
    <source>
        <strain evidence="4">A15ISP2-DRY2</strain>
    </source>
</reference>
<evidence type="ECO:0000259" key="3">
    <source>
        <dbReference type="Pfam" id="PF08239"/>
    </source>
</evidence>
<accession>A0ABT3V712</accession>
<comment type="caution">
    <text evidence="4">The sequence shown here is derived from an EMBL/GenBank/DDBJ whole genome shotgun (WGS) entry which is preliminary data.</text>
</comment>